<keyword evidence="5 7" id="KW-0040">ANK repeat</keyword>
<feature type="transmembrane region" description="Helical" evidence="8">
    <location>
        <begin position="470"/>
        <end position="493"/>
    </location>
</feature>
<dbReference type="PROSITE" id="PS50088">
    <property type="entry name" value="ANK_REPEAT"/>
    <property type="match status" value="2"/>
</dbReference>
<evidence type="ECO:0000256" key="8">
    <source>
        <dbReference type="SAM" id="Phobius"/>
    </source>
</evidence>
<organism evidence="10">
    <name type="scientific">Fagus sylvatica</name>
    <name type="common">Beechnut</name>
    <dbReference type="NCBI Taxonomy" id="28930"/>
    <lineage>
        <taxon>Eukaryota</taxon>
        <taxon>Viridiplantae</taxon>
        <taxon>Streptophyta</taxon>
        <taxon>Embryophyta</taxon>
        <taxon>Tracheophyta</taxon>
        <taxon>Spermatophyta</taxon>
        <taxon>Magnoliopsida</taxon>
        <taxon>eudicotyledons</taxon>
        <taxon>Gunneridae</taxon>
        <taxon>Pentapetalae</taxon>
        <taxon>rosids</taxon>
        <taxon>fabids</taxon>
        <taxon>Fagales</taxon>
        <taxon>Fagaceae</taxon>
        <taxon>Fagus</taxon>
    </lineage>
</organism>
<keyword evidence="4 8" id="KW-1133">Transmembrane helix</keyword>
<protein>
    <recommendedName>
        <fullName evidence="9">PGG domain-containing protein</fullName>
    </recommendedName>
</protein>
<feature type="repeat" description="ANK" evidence="7">
    <location>
        <begin position="184"/>
        <end position="209"/>
    </location>
</feature>
<dbReference type="SMART" id="SM00248">
    <property type="entry name" value="ANK"/>
    <property type="match status" value="7"/>
</dbReference>
<evidence type="ECO:0000256" key="5">
    <source>
        <dbReference type="ARBA" id="ARBA00023043"/>
    </source>
</evidence>
<dbReference type="InterPro" id="IPR002110">
    <property type="entry name" value="Ankyrin_rpt"/>
</dbReference>
<keyword evidence="6 8" id="KW-0472">Membrane</keyword>
<accession>A0A2N9F496</accession>
<dbReference type="InterPro" id="IPR026961">
    <property type="entry name" value="PGG_dom"/>
</dbReference>
<sequence length="520" mass="57973">MDPKLYKAAMTGDLHFLESLNEDDNSNFLCQVTPKKNTVLHVAAEFKPVRVRASSDPLTLHVDVESGQVERHKELLRKVNEDKETALHCATRNGHYLSVKLLIEADPEFSNFTNDAQEPLLYLAAARGFYDIAELILNASPSSSSHVGPNGTTAFHAATYNRNQDFMKIILKTRPNIIREQDNLGWTPLHYAAYWGFAELVRLFLDHDSFVAYVLDNDGESALHIAARIGQINAIEEMIKCCPDVCDLTDNKGQTALHAAVLGRQEKVVKYILETPGLKGLINKPDKDGNTPLHLSAISKNYKIIDILAMDERVDIKATNKKYLRAVTLFPRHQESGFKAAKARYLLKHHGIQGVQLLINTGFKVKQPPVEEMFTWLTAFTMPGGYKSEGPDQGLANLTTKAAFKAFIFFNTTAFCFSVVAVYLQFDTSQGNYRHRIRYMHVAANITAIAILGMVLAFASGMHVVLAKSIGLAITAYALAGCLILTYTVGLFVEPSARTFSCFSRQRKYLLELLIHYGVI</sequence>
<dbReference type="GO" id="GO:0005886">
    <property type="term" value="C:plasma membrane"/>
    <property type="evidence" value="ECO:0007669"/>
    <property type="project" value="TreeGrafter"/>
</dbReference>
<evidence type="ECO:0000256" key="4">
    <source>
        <dbReference type="ARBA" id="ARBA00022989"/>
    </source>
</evidence>
<keyword evidence="2 8" id="KW-0812">Transmembrane</keyword>
<evidence type="ECO:0000256" key="2">
    <source>
        <dbReference type="ARBA" id="ARBA00022692"/>
    </source>
</evidence>
<evidence type="ECO:0000256" key="6">
    <source>
        <dbReference type="ARBA" id="ARBA00023136"/>
    </source>
</evidence>
<gene>
    <name evidence="10" type="ORF">FSB_LOCUS9840</name>
</gene>
<feature type="domain" description="PGG" evidence="9">
    <location>
        <begin position="375"/>
        <end position="465"/>
    </location>
</feature>
<dbReference type="Gene3D" id="1.25.40.20">
    <property type="entry name" value="Ankyrin repeat-containing domain"/>
    <property type="match status" value="1"/>
</dbReference>
<dbReference type="Pfam" id="PF12796">
    <property type="entry name" value="Ank_2"/>
    <property type="match status" value="2"/>
</dbReference>
<evidence type="ECO:0000259" key="9">
    <source>
        <dbReference type="Pfam" id="PF13962"/>
    </source>
</evidence>
<dbReference type="Pfam" id="PF13962">
    <property type="entry name" value="PGG"/>
    <property type="match status" value="1"/>
</dbReference>
<dbReference type="PANTHER" id="PTHR24186:SF50">
    <property type="entry name" value="ANKYRIN REPEAT-CONTAINING PROTEIN ITN1-LIKE ISOFORM X1"/>
    <property type="match status" value="1"/>
</dbReference>
<dbReference type="Pfam" id="PF00023">
    <property type="entry name" value="Ank"/>
    <property type="match status" value="1"/>
</dbReference>
<proteinExistence type="predicted"/>
<evidence type="ECO:0000256" key="3">
    <source>
        <dbReference type="ARBA" id="ARBA00022737"/>
    </source>
</evidence>
<evidence type="ECO:0000256" key="1">
    <source>
        <dbReference type="ARBA" id="ARBA00004141"/>
    </source>
</evidence>
<feature type="repeat" description="ANK" evidence="7">
    <location>
        <begin position="288"/>
        <end position="308"/>
    </location>
</feature>
<dbReference type="InterPro" id="IPR036770">
    <property type="entry name" value="Ankyrin_rpt-contain_sf"/>
</dbReference>
<dbReference type="PANTHER" id="PTHR24186">
    <property type="entry name" value="PROTEIN PHOSPHATASE 1 REGULATORY SUBUNIT"/>
    <property type="match status" value="1"/>
</dbReference>
<reference evidence="10" key="1">
    <citation type="submission" date="2018-02" db="EMBL/GenBank/DDBJ databases">
        <authorList>
            <person name="Cohen D.B."/>
            <person name="Kent A.D."/>
        </authorList>
    </citation>
    <scope>NUCLEOTIDE SEQUENCE</scope>
</reference>
<dbReference type="PROSITE" id="PS50297">
    <property type="entry name" value="ANK_REP_REGION"/>
    <property type="match status" value="2"/>
</dbReference>
<dbReference type="SUPFAM" id="SSF48403">
    <property type="entry name" value="Ankyrin repeat"/>
    <property type="match status" value="1"/>
</dbReference>
<name>A0A2N9F496_FAGSY</name>
<dbReference type="EMBL" id="OIVN01000550">
    <property type="protein sequence ID" value="SPC81958.1"/>
    <property type="molecule type" value="Genomic_DNA"/>
</dbReference>
<evidence type="ECO:0000256" key="7">
    <source>
        <dbReference type="PROSITE-ProRule" id="PRU00023"/>
    </source>
</evidence>
<dbReference type="AlphaFoldDB" id="A0A2N9F496"/>
<feature type="transmembrane region" description="Helical" evidence="8">
    <location>
        <begin position="406"/>
        <end position="426"/>
    </location>
</feature>
<evidence type="ECO:0000313" key="10">
    <source>
        <dbReference type="EMBL" id="SPC81958.1"/>
    </source>
</evidence>
<comment type="subcellular location">
    <subcellularLocation>
        <location evidence="1">Membrane</location>
        <topology evidence="1">Multi-pass membrane protein</topology>
    </subcellularLocation>
</comment>
<keyword evidence="3" id="KW-0677">Repeat</keyword>
<feature type="transmembrane region" description="Helical" evidence="8">
    <location>
        <begin position="438"/>
        <end position="458"/>
    </location>
</feature>